<feature type="domain" description="Methyltransferase type 11" evidence="1">
    <location>
        <begin position="35"/>
        <end position="130"/>
    </location>
</feature>
<keyword evidence="3" id="KW-1185">Reference proteome</keyword>
<name>A0ABP6Z5U5_9ACTN</name>
<dbReference type="Pfam" id="PF08241">
    <property type="entry name" value="Methyltransf_11"/>
    <property type="match status" value="1"/>
</dbReference>
<dbReference type="InterPro" id="IPR050508">
    <property type="entry name" value="Methyltransf_Superfamily"/>
</dbReference>
<keyword evidence="2" id="KW-0808">Transferase</keyword>
<evidence type="ECO:0000259" key="1">
    <source>
        <dbReference type="Pfam" id="PF08241"/>
    </source>
</evidence>
<dbReference type="GO" id="GO:0032259">
    <property type="term" value="P:methylation"/>
    <property type="evidence" value="ECO:0007669"/>
    <property type="project" value="UniProtKB-KW"/>
</dbReference>
<protein>
    <submittedName>
        <fullName evidence="2">Class I SAM-dependent methyltransferase</fullName>
    </submittedName>
</protein>
<evidence type="ECO:0000313" key="2">
    <source>
        <dbReference type="EMBL" id="GAA3599471.1"/>
    </source>
</evidence>
<dbReference type="CDD" id="cd02440">
    <property type="entry name" value="AdoMet_MTases"/>
    <property type="match status" value="1"/>
</dbReference>
<dbReference type="PANTHER" id="PTHR42912">
    <property type="entry name" value="METHYLTRANSFERASE"/>
    <property type="match status" value="1"/>
</dbReference>
<dbReference type="EMBL" id="BAAAZO010000002">
    <property type="protein sequence ID" value="GAA3599471.1"/>
    <property type="molecule type" value="Genomic_DNA"/>
</dbReference>
<dbReference type="RefSeq" id="WP_231489011.1">
    <property type="nucleotide sequence ID" value="NZ_BAAAZO010000002.1"/>
</dbReference>
<accession>A0ABP6Z5U5</accession>
<dbReference type="InterPro" id="IPR029063">
    <property type="entry name" value="SAM-dependent_MTases_sf"/>
</dbReference>
<evidence type="ECO:0000313" key="3">
    <source>
        <dbReference type="Proteomes" id="UP001501074"/>
    </source>
</evidence>
<dbReference type="Proteomes" id="UP001501074">
    <property type="component" value="Unassembled WGS sequence"/>
</dbReference>
<gene>
    <name evidence="2" type="ORF">GCM10022223_13660</name>
</gene>
<dbReference type="GO" id="GO:0008168">
    <property type="term" value="F:methyltransferase activity"/>
    <property type="evidence" value="ECO:0007669"/>
    <property type="project" value="UniProtKB-KW"/>
</dbReference>
<dbReference type="SUPFAM" id="SSF53335">
    <property type="entry name" value="S-adenosyl-L-methionine-dependent methyltransferases"/>
    <property type="match status" value="1"/>
</dbReference>
<dbReference type="Gene3D" id="3.40.50.150">
    <property type="entry name" value="Vaccinia Virus protein VP39"/>
    <property type="match status" value="1"/>
</dbReference>
<proteinExistence type="predicted"/>
<dbReference type="InterPro" id="IPR013216">
    <property type="entry name" value="Methyltransf_11"/>
</dbReference>
<reference evidence="3" key="1">
    <citation type="journal article" date="2019" name="Int. J. Syst. Evol. Microbiol.">
        <title>The Global Catalogue of Microorganisms (GCM) 10K type strain sequencing project: providing services to taxonomists for standard genome sequencing and annotation.</title>
        <authorList>
            <consortium name="The Broad Institute Genomics Platform"/>
            <consortium name="The Broad Institute Genome Sequencing Center for Infectious Disease"/>
            <person name="Wu L."/>
            <person name="Ma J."/>
        </authorList>
    </citation>
    <scope>NUCLEOTIDE SEQUENCE [LARGE SCALE GENOMIC DNA]</scope>
    <source>
        <strain evidence="3">JCM 16902</strain>
    </source>
</reference>
<sequence>MTWDAGAYERIAPQLLSAAREIVAELAPRAGERVVDVGCGTGTAALLVAGSGASVVGVDPSPRLLEVARAEAEARALPVTFMAGEGADIPLPDASVDAVVSSFGIIFAPDAEAAGREVARVLRPGGRLVLSAWLREGALAGQARVRQELLDAVRADDVAPGDEAEHGGERGWVDGPVRRPLALFAWHDRDALAGLLGPLGFSVTTRDHALAFVDASVEAFVDGELAHHPMWVRARPALEAGGRWPEARDRLVRLFSDANEDSTGFRVTARYVVQKAVFSGAVSAAVPPQVESR</sequence>
<organism evidence="2 3">
    <name type="scientific">Kineosporia mesophila</name>
    <dbReference type="NCBI Taxonomy" id="566012"/>
    <lineage>
        <taxon>Bacteria</taxon>
        <taxon>Bacillati</taxon>
        <taxon>Actinomycetota</taxon>
        <taxon>Actinomycetes</taxon>
        <taxon>Kineosporiales</taxon>
        <taxon>Kineosporiaceae</taxon>
        <taxon>Kineosporia</taxon>
    </lineage>
</organism>
<comment type="caution">
    <text evidence="2">The sequence shown here is derived from an EMBL/GenBank/DDBJ whole genome shotgun (WGS) entry which is preliminary data.</text>
</comment>
<keyword evidence="2" id="KW-0489">Methyltransferase</keyword>